<dbReference type="InterPro" id="IPR011856">
    <property type="entry name" value="tRNA_endonuc-like_dom_sf"/>
</dbReference>
<dbReference type="Gene3D" id="3.40.1350.10">
    <property type="match status" value="1"/>
</dbReference>
<evidence type="ECO:0000259" key="5">
    <source>
        <dbReference type="SMART" id="SM00990"/>
    </source>
</evidence>
<evidence type="ECO:0000256" key="1">
    <source>
        <dbReference type="ARBA" id="ARBA00001946"/>
    </source>
</evidence>
<reference evidence="7" key="1">
    <citation type="journal article" date="2019" name="Int. J. Syst. Evol. Microbiol.">
        <title>The Global Catalogue of Microorganisms (GCM) 10K type strain sequencing project: providing services to taxonomists for standard genome sequencing and annotation.</title>
        <authorList>
            <consortium name="The Broad Institute Genomics Platform"/>
            <consortium name="The Broad Institute Genome Sequencing Center for Infectious Disease"/>
            <person name="Wu L."/>
            <person name="Ma J."/>
        </authorList>
    </citation>
    <scope>NUCLEOTIDE SEQUENCE [LARGE SCALE GENOMIC DNA]</scope>
    <source>
        <strain evidence="7">CECT 8064</strain>
    </source>
</reference>
<protein>
    <submittedName>
        <fullName evidence="6">VRR-NUC domain-containing protein</fullName>
    </submittedName>
</protein>
<feature type="domain" description="VRR-NUC" evidence="5">
    <location>
        <begin position="1"/>
        <end position="85"/>
    </location>
</feature>
<keyword evidence="2" id="KW-0540">Nuclease</keyword>
<gene>
    <name evidence="6" type="ORF">ACFPEN_04365</name>
</gene>
<comment type="caution">
    <text evidence="6">The sequence shown here is derived from an EMBL/GenBank/DDBJ whole genome shotgun (WGS) entry which is preliminary data.</text>
</comment>
<organism evidence="6 7">
    <name type="scientific">Streptomyces ehimensis</name>
    <dbReference type="NCBI Taxonomy" id="68195"/>
    <lineage>
        <taxon>Bacteria</taxon>
        <taxon>Bacillati</taxon>
        <taxon>Actinomycetota</taxon>
        <taxon>Actinomycetes</taxon>
        <taxon>Kitasatosporales</taxon>
        <taxon>Streptomycetaceae</taxon>
        <taxon>Streptomyces</taxon>
    </lineage>
</organism>
<dbReference type="Proteomes" id="UP001595990">
    <property type="component" value="Unassembled WGS sequence"/>
</dbReference>
<evidence type="ECO:0000256" key="4">
    <source>
        <dbReference type="SAM" id="MobiDB-lite"/>
    </source>
</evidence>
<dbReference type="Pfam" id="PF08774">
    <property type="entry name" value="VRR_NUC"/>
    <property type="match status" value="1"/>
</dbReference>
<dbReference type="RefSeq" id="WP_417922244.1">
    <property type="nucleotide sequence ID" value="NZ_JBHSFS010000002.1"/>
</dbReference>
<comment type="cofactor">
    <cofactor evidence="1">
        <name>Mg(2+)</name>
        <dbReference type="ChEBI" id="CHEBI:18420"/>
    </cofactor>
</comment>
<evidence type="ECO:0000256" key="2">
    <source>
        <dbReference type="ARBA" id="ARBA00022722"/>
    </source>
</evidence>
<feature type="compositionally biased region" description="Basic and acidic residues" evidence="4">
    <location>
        <begin position="101"/>
        <end position="113"/>
    </location>
</feature>
<accession>A0ABV9BBB2</accession>
<sequence>MTEEQFRRQVRQIAAMRGWTLAYHTHNSQRSDAGWPDEVFGHPHAGRVLFVELKTDKGRIRPAQREWLQHLAICGLEAALWRPRDMRLIVDTLAPNGPRAELPEDLRPKRTLP</sequence>
<dbReference type="InterPro" id="IPR014883">
    <property type="entry name" value="VRR_NUC"/>
</dbReference>
<evidence type="ECO:0000313" key="7">
    <source>
        <dbReference type="Proteomes" id="UP001595990"/>
    </source>
</evidence>
<dbReference type="SMART" id="SM00990">
    <property type="entry name" value="VRR_NUC"/>
    <property type="match status" value="1"/>
</dbReference>
<name>A0ABV9BBB2_9ACTN</name>
<evidence type="ECO:0000256" key="3">
    <source>
        <dbReference type="ARBA" id="ARBA00022801"/>
    </source>
</evidence>
<keyword evidence="3" id="KW-0378">Hydrolase</keyword>
<dbReference type="EMBL" id="JBHSFS010000002">
    <property type="protein sequence ID" value="MFC4512164.1"/>
    <property type="molecule type" value="Genomic_DNA"/>
</dbReference>
<evidence type="ECO:0000313" key="6">
    <source>
        <dbReference type="EMBL" id="MFC4512164.1"/>
    </source>
</evidence>
<proteinExistence type="predicted"/>
<keyword evidence="7" id="KW-1185">Reference proteome</keyword>
<feature type="region of interest" description="Disordered" evidence="4">
    <location>
        <begin position="93"/>
        <end position="113"/>
    </location>
</feature>